<dbReference type="Proteomes" id="UP001431313">
    <property type="component" value="Unassembled WGS sequence"/>
</dbReference>
<dbReference type="RefSeq" id="WP_258788548.1">
    <property type="nucleotide sequence ID" value="NZ_JANUGQ010000013.1"/>
</dbReference>
<keyword evidence="1" id="KW-0732">Signal</keyword>
<dbReference type="EMBL" id="JANUGQ010000013">
    <property type="protein sequence ID" value="MCS0637295.1"/>
    <property type="molecule type" value="Genomic_DNA"/>
</dbReference>
<evidence type="ECO:0000313" key="3">
    <source>
        <dbReference type="Proteomes" id="UP001431313"/>
    </source>
</evidence>
<feature type="signal peptide" evidence="1">
    <location>
        <begin position="1"/>
        <end position="27"/>
    </location>
</feature>
<name>A0ABT2CIQ6_9ACTN</name>
<protein>
    <recommendedName>
        <fullName evidence="4">Secreted protein</fullName>
    </recommendedName>
</protein>
<proteinExistence type="predicted"/>
<keyword evidence="3" id="KW-1185">Reference proteome</keyword>
<reference evidence="2" key="1">
    <citation type="submission" date="2022-08" db="EMBL/GenBank/DDBJ databases">
        <authorList>
            <person name="Somphong A."/>
            <person name="Phongsopitanun W."/>
        </authorList>
    </citation>
    <scope>NUCLEOTIDE SEQUENCE</scope>
    <source>
        <strain evidence="2">LP05-1</strain>
    </source>
</reference>
<sequence>MKKRTMAAFASLATGVVTALITPNAHAADLGDKLSELPVLGKISTLDTELNTDGGLPLNKNSESSTHRM</sequence>
<evidence type="ECO:0000256" key="1">
    <source>
        <dbReference type="SAM" id="SignalP"/>
    </source>
</evidence>
<gene>
    <name evidence="2" type="ORF">NX801_16810</name>
</gene>
<feature type="chain" id="PRO_5045446488" description="Secreted protein" evidence="1">
    <location>
        <begin position="28"/>
        <end position="69"/>
    </location>
</feature>
<evidence type="ECO:0008006" key="4">
    <source>
        <dbReference type="Google" id="ProtNLM"/>
    </source>
</evidence>
<accession>A0ABT2CIQ6</accession>
<comment type="caution">
    <text evidence="2">The sequence shown here is derived from an EMBL/GenBank/DDBJ whole genome shotgun (WGS) entry which is preliminary data.</text>
</comment>
<organism evidence="2 3">
    <name type="scientific">Streptomyces pyxinae</name>
    <dbReference type="NCBI Taxonomy" id="2970734"/>
    <lineage>
        <taxon>Bacteria</taxon>
        <taxon>Bacillati</taxon>
        <taxon>Actinomycetota</taxon>
        <taxon>Actinomycetes</taxon>
        <taxon>Kitasatosporales</taxon>
        <taxon>Streptomycetaceae</taxon>
        <taxon>Streptomyces</taxon>
    </lineage>
</organism>
<evidence type="ECO:0000313" key="2">
    <source>
        <dbReference type="EMBL" id="MCS0637295.1"/>
    </source>
</evidence>